<dbReference type="GO" id="GO:0005829">
    <property type="term" value="C:cytosol"/>
    <property type="evidence" value="ECO:0007669"/>
    <property type="project" value="TreeGrafter"/>
</dbReference>
<evidence type="ECO:0000259" key="9">
    <source>
        <dbReference type="Pfam" id="PF00749"/>
    </source>
</evidence>
<keyword evidence="2 7" id="KW-0479">Metal-binding</keyword>
<dbReference type="InterPro" id="IPR022380">
    <property type="entry name" value="Glu-Q_tRNA(Asp)_Synthase"/>
</dbReference>
<evidence type="ECO:0000256" key="5">
    <source>
        <dbReference type="ARBA" id="ARBA00022840"/>
    </source>
</evidence>
<dbReference type="AlphaFoldDB" id="A0A1W1XHY1"/>
<keyword evidence="8" id="KW-0648">Protein biosynthesis</keyword>
<dbReference type="InterPro" id="IPR014729">
    <property type="entry name" value="Rossmann-like_a/b/a_fold"/>
</dbReference>
<comment type="function">
    <text evidence="7">Catalyzes the tRNA-independent activation of glutamate in presence of ATP and the subsequent transfer of glutamate onto a tRNA(Asp). Glutamate is transferred on the 2-amino-5-(4,5-dihydroxy-2-cyclopenten-1-yl) moiety of the queuosine in the wobble position of the QUC anticodon.</text>
</comment>
<evidence type="ECO:0000313" key="10">
    <source>
        <dbReference type="EMBL" id="SMC23595.1"/>
    </source>
</evidence>
<feature type="binding site" evidence="7">
    <location>
        <position position="58"/>
    </location>
    <ligand>
        <name>L-glutamate</name>
        <dbReference type="ChEBI" id="CHEBI:29985"/>
    </ligand>
</feature>
<evidence type="ECO:0000313" key="11">
    <source>
        <dbReference type="Proteomes" id="UP000192761"/>
    </source>
</evidence>
<dbReference type="Gene3D" id="3.40.50.620">
    <property type="entry name" value="HUPs"/>
    <property type="match status" value="1"/>
</dbReference>
<dbReference type="NCBIfam" id="NF004314">
    <property type="entry name" value="PRK05710.1-3"/>
    <property type="match status" value="1"/>
</dbReference>
<feature type="binding site" evidence="7">
    <location>
        <position position="192"/>
    </location>
    <ligand>
        <name>L-glutamate</name>
        <dbReference type="ChEBI" id="CHEBI:29985"/>
    </ligand>
</feature>
<dbReference type="SUPFAM" id="SSF52374">
    <property type="entry name" value="Nucleotidylyl transferase"/>
    <property type="match status" value="1"/>
</dbReference>
<dbReference type="EMBL" id="FWXD01000008">
    <property type="protein sequence ID" value="SMC23595.1"/>
    <property type="molecule type" value="Genomic_DNA"/>
</dbReference>
<dbReference type="GO" id="GO:0008270">
    <property type="term" value="F:zinc ion binding"/>
    <property type="evidence" value="ECO:0007669"/>
    <property type="project" value="UniProtKB-UniRule"/>
</dbReference>
<dbReference type="InterPro" id="IPR049940">
    <property type="entry name" value="GluQ/Sye"/>
</dbReference>
<feature type="binding site" evidence="7">
    <location>
        <position position="251"/>
    </location>
    <ligand>
        <name>ATP</name>
        <dbReference type="ChEBI" id="CHEBI:30616"/>
    </ligand>
</feature>
<dbReference type="Pfam" id="PF00749">
    <property type="entry name" value="tRNA-synt_1c"/>
    <property type="match status" value="1"/>
</dbReference>
<evidence type="ECO:0000256" key="1">
    <source>
        <dbReference type="ARBA" id="ARBA00022598"/>
    </source>
</evidence>
<dbReference type="PANTHER" id="PTHR43311">
    <property type="entry name" value="GLUTAMATE--TRNA LIGASE"/>
    <property type="match status" value="1"/>
</dbReference>
<reference evidence="10 11" key="1">
    <citation type="submission" date="2017-04" db="EMBL/GenBank/DDBJ databases">
        <authorList>
            <person name="Afonso C.L."/>
            <person name="Miller P.J."/>
            <person name="Scott M.A."/>
            <person name="Spackman E."/>
            <person name="Goraichik I."/>
            <person name="Dimitrov K.M."/>
            <person name="Suarez D.L."/>
            <person name="Swayne D.E."/>
        </authorList>
    </citation>
    <scope>NUCLEOTIDE SEQUENCE [LARGE SCALE GENOMIC DNA]</scope>
    <source>
        <strain evidence="10 11">DSM 23236</strain>
    </source>
</reference>
<keyword evidence="11" id="KW-1185">Reference proteome</keyword>
<feature type="domain" description="Glutamyl/glutaminyl-tRNA synthetase class Ib catalytic" evidence="9">
    <location>
        <begin position="22"/>
        <end position="255"/>
    </location>
</feature>
<evidence type="ECO:0000256" key="2">
    <source>
        <dbReference type="ARBA" id="ARBA00022723"/>
    </source>
</evidence>
<dbReference type="EC" id="6.1.1.-" evidence="7"/>
<keyword evidence="5 7" id="KW-0067">ATP-binding</keyword>
<dbReference type="InterPro" id="IPR020058">
    <property type="entry name" value="Glu/Gln-tRNA-synth_Ib_cat-dom"/>
</dbReference>
<dbReference type="Proteomes" id="UP000192761">
    <property type="component" value="Unassembled WGS sequence"/>
</dbReference>
<dbReference type="FunFam" id="3.40.50.620:FF:000093">
    <property type="entry name" value="Glutamyl-Q tRNA(Asp) synthetase"/>
    <property type="match status" value="1"/>
</dbReference>
<dbReference type="NCBIfam" id="TIGR03838">
    <property type="entry name" value="queuosine_YadB"/>
    <property type="match status" value="1"/>
</dbReference>
<feature type="binding site" evidence="7">
    <location>
        <position position="210"/>
    </location>
    <ligand>
        <name>L-glutamate</name>
        <dbReference type="ChEBI" id="CHEBI:29985"/>
    </ligand>
</feature>
<feature type="binding site" evidence="7">
    <location>
        <position position="138"/>
    </location>
    <ligand>
        <name>Zn(2+)</name>
        <dbReference type="ChEBI" id="CHEBI:29105"/>
    </ligand>
</feature>
<dbReference type="STRING" id="1121001.SAMN02745857_01644"/>
<dbReference type="PRINTS" id="PR00987">
    <property type="entry name" value="TRNASYNTHGLU"/>
</dbReference>
<comment type="cofactor">
    <cofactor evidence="7">
        <name>Zn(2+)</name>
        <dbReference type="ChEBI" id="CHEBI:29105"/>
    </cofactor>
    <text evidence="7">Binds 1 zinc ion per subunit.</text>
</comment>
<evidence type="ECO:0000256" key="3">
    <source>
        <dbReference type="ARBA" id="ARBA00022741"/>
    </source>
</evidence>
<evidence type="ECO:0000256" key="7">
    <source>
        <dbReference type="HAMAP-Rule" id="MF_01428"/>
    </source>
</evidence>
<feature type="short sequence motif" description="'HIGH' region" evidence="7">
    <location>
        <begin position="25"/>
        <end position="35"/>
    </location>
</feature>
<dbReference type="HAMAP" id="MF_01428">
    <property type="entry name" value="Glu_Q_tRNA_synth"/>
    <property type="match status" value="1"/>
</dbReference>
<feature type="binding site" evidence="7">
    <location>
        <position position="116"/>
    </location>
    <ligand>
        <name>Zn(2+)</name>
        <dbReference type="ChEBI" id="CHEBI:29105"/>
    </ligand>
</feature>
<dbReference type="GO" id="GO:0004818">
    <property type="term" value="F:glutamate-tRNA ligase activity"/>
    <property type="evidence" value="ECO:0007669"/>
    <property type="project" value="TreeGrafter"/>
</dbReference>
<sequence>MLESLPVPKIDLPEPQQPYCGRFAPSPTGDLHLGSLLAALASCLEARSRGGRWLLRMEDLDPPRVMPGAAQRIVDSLLQHGFVWDGELAVQSERSDLYKAALVQLQQSGRLYPCCCTRREVAQLAHAGVDGPVYPGTCRNGLPPGREARALRVRVDEQLISFADGVQGLQQQVLAEVVGDFVLQRADGLFAYQLAVVVDDALQGVNHVVRGADLLDSTPRQIHLQRLLGLPTPGYVHIPVLVNQAGEKLSKQTLAPALQADGAVSNLWLALDYLGQNPPPALRKSNLADIWQWAHAHWALARVPRQRSIPIKSF</sequence>
<evidence type="ECO:0000256" key="8">
    <source>
        <dbReference type="RuleBase" id="RU363037"/>
    </source>
</evidence>
<feature type="binding site" evidence="7">
    <location>
        <begin position="22"/>
        <end position="26"/>
    </location>
    <ligand>
        <name>L-glutamate</name>
        <dbReference type="ChEBI" id="CHEBI:29985"/>
    </ligand>
</feature>
<dbReference type="NCBIfam" id="NF004315">
    <property type="entry name" value="PRK05710.1-4"/>
    <property type="match status" value="1"/>
</dbReference>
<dbReference type="GO" id="GO:0006400">
    <property type="term" value="P:tRNA modification"/>
    <property type="evidence" value="ECO:0007669"/>
    <property type="project" value="InterPro"/>
</dbReference>
<keyword evidence="4 7" id="KW-0862">Zinc</keyword>
<gene>
    <name evidence="7" type="primary">gluQ</name>
    <name evidence="10" type="ORF">SAMN02745857_01644</name>
</gene>
<dbReference type="GO" id="GO:0006424">
    <property type="term" value="P:glutamyl-tRNA aminoacylation"/>
    <property type="evidence" value="ECO:0007669"/>
    <property type="project" value="InterPro"/>
</dbReference>
<keyword evidence="6 7" id="KW-0030">Aminoacyl-tRNA synthetase</keyword>
<keyword evidence="3 7" id="KW-0547">Nucleotide-binding</keyword>
<dbReference type="OrthoDB" id="9807503at2"/>
<name>A0A1W1XHY1_9NEIS</name>
<feature type="binding site" evidence="7">
    <location>
        <position position="134"/>
    </location>
    <ligand>
        <name>Zn(2+)</name>
        <dbReference type="ChEBI" id="CHEBI:29105"/>
    </ligand>
</feature>
<organism evidence="10 11">
    <name type="scientific">Andreprevotia lacus DSM 23236</name>
    <dbReference type="NCBI Taxonomy" id="1121001"/>
    <lineage>
        <taxon>Bacteria</taxon>
        <taxon>Pseudomonadati</taxon>
        <taxon>Pseudomonadota</taxon>
        <taxon>Betaproteobacteria</taxon>
        <taxon>Neisseriales</taxon>
        <taxon>Chitinibacteraceae</taxon>
        <taxon>Andreprevotia</taxon>
    </lineage>
</organism>
<evidence type="ECO:0000256" key="6">
    <source>
        <dbReference type="ARBA" id="ARBA00023146"/>
    </source>
</evidence>
<dbReference type="InterPro" id="IPR000924">
    <property type="entry name" value="Glu/Gln-tRNA-synth"/>
</dbReference>
<feature type="short sequence motif" description="'KMSKS' region" evidence="7">
    <location>
        <begin position="248"/>
        <end position="252"/>
    </location>
</feature>
<keyword evidence="1 7" id="KW-0436">Ligase</keyword>
<dbReference type="RefSeq" id="WP_084090308.1">
    <property type="nucleotide sequence ID" value="NZ_FWXD01000008.1"/>
</dbReference>
<evidence type="ECO:0000256" key="4">
    <source>
        <dbReference type="ARBA" id="ARBA00022833"/>
    </source>
</evidence>
<comment type="similarity">
    <text evidence="7">Belongs to the class-I aminoacyl-tRNA synthetase family. GluQ subfamily.</text>
</comment>
<accession>A0A1W1XHY1</accession>
<dbReference type="GO" id="GO:0005524">
    <property type="term" value="F:ATP binding"/>
    <property type="evidence" value="ECO:0007669"/>
    <property type="project" value="UniProtKB-KW"/>
</dbReference>
<dbReference type="PANTHER" id="PTHR43311:SF1">
    <property type="entry name" value="GLUTAMYL-Q TRNA(ASP) SYNTHETASE"/>
    <property type="match status" value="1"/>
</dbReference>
<proteinExistence type="inferred from homology"/>
<protein>
    <recommendedName>
        <fullName evidence="7">Glutamyl-Q tRNA(Asp) synthetase</fullName>
        <shortName evidence="7">Glu-Q-RSs</shortName>
        <ecNumber evidence="7">6.1.1.-</ecNumber>
    </recommendedName>
</protein>
<feature type="binding site" evidence="7">
    <location>
        <position position="114"/>
    </location>
    <ligand>
        <name>Zn(2+)</name>
        <dbReference type="ChEBI" id="CHEBI:29105"/>
    </ligand>
</feature>